<dbReference type="Gene3D" id="3.40.50.12580">
    <property type="match status" value="2"/>
</dbReference>
<dbReference type="PANTHER" id="PTHR37316">
    <property type="entry name" value="TEICHOIC ACID GLYCEROL-PHOSPHATE PRIMASE"/>
    <property type="match status" value="1"/>
</dbReference>
<dbReference type="Pfam" id="PF04464">
    <property type="entry name" value="Glyphos_transf"/>
    <property type="match status" value="2"/>
</dbReference>
<keyword evidence="3" id="KW-1003">Cell membrane</keyword>
<name>A0A852YK34_9MICO</name>
<dbReference type="Proteomes" id="UP000553888">
    <property type="component" value="Unassembled WGS sequence"/>
</dbReference>
<evidence type="ECO:0000313" key="8">
    <source>
        <dbReference type="Proteomes" id="UP000553888"/>
    </source>
</evidence>
<comment type="similarity">
    <text evidence="2">Belongs to the CDP-glycerol glycerophosphotransferase family.</text>
</comment>
<evidence type="ECO:0000256" key="1">
    <source>
        <dbReference type="ARBA" id="ARBA00004202"/>
    </source>
</evidence>
<dbReference type="AlphaFoldDB" id="A0A852YK34"/>
<dbReference type="GO" id="GO:0047355">
    <property type="term" value="F:CDP-glycerol glycerophosphotransferase activity"/>
    <property type="evidence" value="ECO:0007669"/>
    <property type="project" value="InterPro"/>
</dbReference>
<evidence type="ECO:0000256" key="4">
    <source>
        <dbReference type="ARBA" id="ARBA00022679"/>
    </source>
</evidence>
<keyword evidence="4 7" id="KW-0808">Transferase</keyword>
<dbReference type="SUPFAM" id="SSF53756">
    <property type="entry name" value="UDP-Glycosyltransferase/glycogen phosphorylase"/>
    <property type="match status" value="2"/>
</dbReference>
<organism evidence="7 8">
    <name type="scientific">Schumannella luteola</name>
    <dbReference type="NCBI Taxonomy" id="472059"/>
    <lineage>
        <taxon>Bacteria</taxon>
        <taxon>Bacillati</taxon>
        <taxon>Actinomycetota</taxon>
        <taxon>Actinomycetes</taxon>
        <taxon>Micrococcales</taxon>
        <taxon>Microbacteriaceae</taxon>
        <taxon>Schumannella</taxon>
    </lineage>
</organism>
<keyword evidence="8" id="KW-1185">Reference proteome</keyword>
<protein>
    <submittedName>
        <fullName evidence="7">CDP-glycerol glycerophosphotransferase (TagB/SpsB family)</fullName>
    </submittedName>
</protein>
<dbReference type="RefSeq" id="WP_246286751.1">
    <property type="nucleotide sequence ID" value="NZ_JACBZY010000001.1"/>
</dbReference>
<dbReference type="EMBL" id="JACBZY010000001">
    <property type="protein sequence ID" value="NYG99528.1"/>
    <property type="molecule type" value="Genomic_DNA"/>
</dbReference>
<comment type="caution">
    <text evidence="7">The sequence shown here is derived from an EMBL/GenBank/DDBJ whole genome shotgun (WGS) entry which is preliminary data.</text>
</comment>
<dbReference type="GO" id="GO:0005886">
    <property type="term" value="C:plasma membrane"/>
    <property type="evidence" value="ECO:0007669"/>
    <property type="project" value="UniProtKB-SubCell"/>
</dbReference>
<proteinExistence type="inferred from homology"/>
<evidence type="ECO:0000313" key="7">
    <source>
        <dbReference type="EMBL" id="NYG99528.1"/>
    </source>
</evidence>
<dbReference type="PANTHER" id="PTHR37316:SF3">
    <property type="entry name" value="TEICHOIC ACID GLYCEROL-PHOSPHATE TRANSFERASE"/>
    <property type="match status" value="1"/>
</dbReference>
<keyword evidence="5" id="KW-0777">Teichoic acid biosynthesis</keyword>
<keyword evidence="6" id="KW-0472">Membrane</keyword>
<dbReference type="InterPro" id="IPR007554">
    <property type="entry name" value="Glycerophosphate_synth"/>
</dbReference>
<evidence type="ECO:0000256" key="3">
    <source>
        <dbReference type="ARBA" id="ARBA00022475"/>
    </source>
</evidence>
<reference evidence="7 8" key="1">
    <citation type="submission" date="2020-07" db="EMBL/GenBank/DDBJ databases">
        <title>Sequencing the genomes of 1000 actinobacteria strains.</title>
        <authorList>
            <person name="Klenk H.-P."/>
        </authorList>
    </citation>
    <scope>NUCLEOTIDE SEQUENCE [LARGE SCALE GENOMIC DNA]</scope>
    <source>
        <strain evidence="7 8">DSM 23141</strain>
    </source>
</reference>
<evidence type="ECO:0000256" key="2">
    <source>
        <dbReference type="ARBA" id="ARBA00010488"/>
    </source>
</evidence>
<dbReference type="InterPro" id="IPR043149">
    <property type="entry name" value="TagF_N"/>
</dbReference>
<gene>
    <name evidence="7" type="ORF">BJ979_002154</name>
</gene>
<evidence type="ECO:0000256" key="6">
    <source>
        <dbReference type="ARBA" id="ARBA00023136"/>
    </source>
</evidence>
<sequence length="952" mass="104356">MASFTFGAGNLLKLLRVPVYALGAAASVVVPRTPRLWVVGSGIGLGEGAVPFYELARAQAATTARGDRRRVVWLASTDAELEEARARGWDALPKHGRRGFWATLRAQVVVVTHGFGDANRFGTRGALVVQLWHGIPLKRLHLDTPAALRLSPLPDHRLVRALMRRAYSVAGRGIALFPVASELVAGRISSAFGVPRSRIPVTGDIRDDVLLRGEPDARRARARALIGDAAGPLGSGPVVLYAPTWRDGAPDPAAPDADGWAEVAAWLDAHDATLLIRSHPLGAGDYADGPRASPRIRMLGSDVVRDVTPALSAIDTLVTDYSSIAYDHALTGGTAVFLAPDLEQYAKKRGLYEAYRDFSGGDHAVDWAGVLTRLTAQRADASAAERHRRHLVDEHVDHRDGRAAERVLAAVLRRIGEHVPGSLEGVDALPLPRPQLTELELGLDDAGQPELRLALEGLPTGGSGVDADAGTTAETVVRLEGARASVTGRLRSVDDDRADRAGHLIRIPLTAERWGRPGLALPSGDYRLQLVLPGASPSSRITASSAIAKAAPLRLEHALENLEVAPIDGGLRVRVTPPLAADERGRDAQRRLQTEYFRAIFRPDDAVFFESFYARTVACNPAGIDRALSRLRPETTRYWSVADASVPVPDGAVRVIEGSRAWWRARGSARVLVVNDWLRKRFLRRRHQRVLQTWHGTMLKRLALDRPGTGLRTRLAVRRERDRWDVMLAQNDYAAGVFRRAYAFDGPVWELGYPRNDVLVDGDAAEIRRRVGIPVGARVVLYAPTWRDDRTEIVDYLDLSSFAEQLPDDTVLLVRGHSRTLPYGRDLRGDRLIDVTTYPDVAELLLVADILVTDYSSVMFDFAATGRPIVYFTPDLAHYSEDLRGFYFDLLAEAPGPVVQTRDELLGLLSGDARADEFAEQRARWRARYAPDDDGHAGERVVQRMLDEGMLG</sequence>
<dbReference type="GO" id="GO:0019350">
    <property type="term" value="P:teichoic acid biosynthetic process"/>
    <property type="evidence" value="ECO:0007669"/>
    <property type="project" value="UniProtKB-KW"/>
</dbReference>
<accession>A0A852YK34</accession>
<dbReference type="InterPro" id="IPR051612">
    <property type="entry name" value="Teichoic_Acid_Biosynth"/>
</dbReference>
<evidence type="ECO:0000256" key="5">
    <source>
        <dbReference type="ARBA" id="ARBA00022944"/>
    </source>
</evidence>
<dbReference type="InterPro" id="IPR043148">
    <property type="entry name" value="TagF_C"/>
</dbReference>
<comment type="subcellular location">
    <subcellularLocation>
        <location evidence="1">Cell membrane</location>
        <topology evidence="1">Peripheral membrane protein</topology>
    </subcellularLocation>
</comment>
<dbReference type="Gene3D" id="3.40.50.11820">
    <property type="match status" value="2"/>
</dbReference>